<accession>W3A765</accession>
<evidence type="ECO:0000313" key="2">
    <source>
        <dbReference type="Proteomes" id="UP000018948"/>
    </source>
</evidence>
<reference evidence="1 2" key="1">
    <citation type="submission" date="2013-11" db="EMBL/GenBank/DDBJ databases">
        <title>The Genome Sequence of Phytophthora parasitica P10297.</title>
        <authorList>
            <consortium name="The Broad Institute Genomics Platform"/>
            <person name="Russ C."/>
            <person name="Tyler B."/>
            <person name="Panabieres F."/>
            <person name="Shan W."/>
            <person name="Tripathy S."/>
            <person name="Grunwald N."/>
            <person name="Machado M."/>
            <person name="Johnson C.S."/>
            <person name="Walker B."/>
            <person name="Young S.K."/>
            <person name="Zeng Q."/>
            <person name="Gargeya S."/>
            <person name="Fitzgerald M."/>
            <person name="Haas B."/>
            <person name="Abouelleil A."/>
            <person name="Allen A.W."/>
            <person name="Alvarado L."/>
            <person name="Arachchi H.M."/>
            <person name="Berlin A.M."/>
            <person name="Chapman S.B."/>
            <person name="Gainer-Dewar J."/>
            <person name="Goldberg J."/>
            <person name="Griggs A."/>
            <person name="Gujja S."/>
            <person name="Hansen M."/>
            <person name="Howarth C."/>
            <person name="Imamovic A."/>
            <person name="Ireland A."/>
            <person name="Larimer J."/>
            <person name="McCowan C."/>
            <person name="Murphy C."/>
            <person name="Pearson M."/>
            <person name="Poon T.W."/>
            <person name="Priest M."/>
            <person name="Roberts A."/>
            <person name="Saif S."/>
            <person name="Shea T."/>
            <person name="Sisk P."/>
            <person name="Sykes S."/>
            <person name="Wortman J."/>
            <person name="Nusbaum C."/>
            <person name="Birren B."/>
        </authorList>
    </citation>
    <scope>NUCLEOTIDE SEQUENCE [LARGE SCALE GENOMIC DNA]</scope>
    <source>
        <strain evidence="1 2">P10297</strain>
    </source>
</reference>
<evidence type="ECO:0000313" key="1">
    <source>
        <dbReference type="EMBL" id="ETP55447.1"/>
    </source>
</evidence>
<proteinExistence type="predicted"/>
<gene>
    <name evidence="1" type="ORF">F442_00002</name>
</gene>
<dbReference type="AlphaFoldDB" id="W3A765"/>
<protein>
    <submittedName>
        <fullName evidence="1">Uncharacterized protein</fullName>
    </submittedName>
</protein>
<organism evidence="1 2">
    <name type="scientific">Phytophthora nicotianae P10297</name>
    <dbReference type="NCBI Taxonomy" id="1317064"/>
    <lineage>
        <taxon>Eukaryota</taxon>
        <taxon>Sar</taxon>
        <taxon>Stramenopiles</taxon>
        <taxon>Oomycota</taxon>
        <taxon>Peronosporomycetes</taxon>
        <taxon>Peronosporales</taxon>
        <taxon>Peronosporaceae</taxon>
        <taxon>Phytophthora</taxon>
    </lineage>
</organism>
<comment type="caution">
    <text evidence="1">The sequence shown here is derived from an EMBL/GenBank/DDBJ whole genome shotgun (WGS) entry which is preliminary data.</text>
</comment>
<dbReference type="EMBL" id="ANIY01000001">
    <property type="protein sequence ID" value="ETP55447.1"/>
    <property type="molecule type" value="Genomic_DNA"/>
</dbReference>
<sequence length="54" mass="6691">MKRTRSEATERACLALEEDKKRRRMYHEIPGRFEAEIRLNIIREAKDPYYEEYK</sequence>
<name>W3A765_PHYNI</name>
<dbReference type="Proteomes" id="UP000018948">
    <property type="component" value="Unassembled WGS sequence"/>
</dbReference>